<dbReference type="AlphaFoldDB" id="A0AAN8TSP9"/>
<accession>A0AAN8TSP9</accession>
<protein>
    <submittedName>
        <fullName evidence="1">Uncharacterized protein</fullName>
    </submittedName>
</protein>
<gene>
    <name evidence="1" type="ORF">RDI58_012115</name>
</gene>
<sequence length="100" mass="11336">MGLEGQSTSVKASVEQASWKNELVDDLPIRGTGLLFDIYQQSNVAVCEPAGHDEALQDKKWRNAMEQEMLMSKKNKTWELGLLSRDMPKYLVLITRTPLL</sequence>
<comment type="caution">
    <text evidence="1">The sequence shown here is derived from an EMBL/GenBank/DDBJ whole genome shotgun (WGS) entry which is preliminary data.</text>
</comment>
<evidence type="ECO:0000313" key="2">
    <source>
        <dbReference type="Proteomes" id="UP001371456"/>
    </source>
</evidence>
<name>A0AAN8TSP9_SOLBU</name>
<evidence type="ECO:0000313" key="1">
    <source>
        <dbReference type="EMBL" id="KAK6793034.1"/>
    </source>
</evidence>
<dbReference type="EMBL" id="JBANQN010000004">
    <property type="protein sequence ID" value="KAK6793034.1"/>
    <property type="molecule type" value="Genomic_DNA"/>
</dbReference>
<proteinExistence type="predicted"/>
<organism evidence="1 2">
    <name type="scientific">Solanum bulbocastanum</name>
    <name type="common">Wild potato</name>
    <dbReference type="NCBI Taxonomy" id="147425"/>
    <lineage>
        <taxon>Eukaryota</taxon>
        <taxon>Viridiplantae</taxon>
        <taxon>Streptophyta</taxon>
        <taxon>Embryophyta</taxon>
        <taxon>Tracheophyta</taxon>
        <taxon>Spermatophyta</taxon>
        <taxon>Magnoliopsida</taxon>
        <taxon>eudicotyledons</taxon>
        <taxon>Gunneridae</taxon>
        <taxon>Pentapetalae</taxon>
        <taxon>asterids</taxon>
        <taxon>lamiids</taxon>
        <taxon>Solanales</taxon>
        <taxon>Solanaceae</taxon>
        <taxon>Solanoideae</taxon>
        <taxon>Solaneae</taxon>
        <taxon>Solanum</taxon>
    </lineage>
</organism>
<keyword evidence="2" id="KW-1185">Reference proteome</keyword>
<reference evidence="1 2" key="1">
    <citation type="submission" date="2024-02" db="EMBL/GenBank/DDBJ databases">
        <title>de novo genome assembly of Solanum bulbocastanum strain 11H21.</title>
        <authorList>
            <person name="Hosaka A.J."/>
        </authorList>
    </citation>
    <scope>NUCLEOTIDE SEQUENCE [LARGE SCALE GENOMIC DNA]</scope>
    <source>
        <tissue evidence="1">Young leaves</tissue>
    </source>
</reference>
<dbReference type="Proteomes" id="UP001371456">
    <property type="component" value="Unassembled WGS sequence"/>
</dbReference>